<protein>
    <submittedName>
        <fullName evidence="2">Type II toxin-antitoxin system ParD family antitoxin</fullName>
    </submittedName>
</protein>
<dbReference type="STRING" id="6313.A0A0K0D0L9"/>
<sequence length="50" mass="5640">MIRGERREIEEEIANRILSDISEEGSITGSLGSAEDLEAMFTTRKVPFRV</sequence>
<organism evidence="1 2">
    <name type="scientific">Angiostrongylus cantonensis</name>
    <name type="common">Rat lungworm</name>
    <dbReference type="NCBI Taxonomy" id="6313"/>
    <lineage>
        <taxon>Eukaryota</taxon>
        <taxon>Metazoa</taxon>
        <taxon>Ecdysozoa</taxon>
        <taxon>Nematoda</taxon>
        <taxon>Chromadorea</taxon>
        <taxon>Rhabditida</taxon>
        <taxon>Rhabditina</taxon>
        <taxon>Rhabditomorpha</taxon>
        <taxon>Strongyloidea</taxon>
        <taxon>Metastrongylidae</taxon>
        <taxon>Angiostrongylus</taxon>
    </lineage>
</organism>
<dbReference type="AlphaFoldDB" id="A0A0K0D0L9"/>
<keyword evidence="1" id="KW-1185">Reference proteome</keyword>
<dbReference type="WBParaSite" id="ACAC_0000361101-mRNA-1">
    <property type="protein sequence ID" value="ACAC_0000361101-mRNA-1"/>
    <property type="gene ID" value="ACAC_0000361101"/>
</dbReference>
<accession>A0A0K0D0L9</accession>
<reference evidence="2" key="2">
    <citation type="submission" date="2017-02" db="UniProtKB">
        <authorList>
            <consortium name="WormBaseParasite"/>
        </authorList>
    </citation>
    <scope>IDENTIFICATION</scope>
</reference>
<proteinExistence type="predicted"/>
<name>A0A0K0D0L9_ANGCA</name>
<evidence type="ECO:0000313" key="1">
    <source>
        <dbReference type="Proteomes" id="UP000035642"/>
    </source>
</evidence>
<dbReference type="Proteomes" id="UP000035642">
    <property type="component" value="Unassembled WGS sequence"/>
</dbReference>
<evidence type="ECO:0000313" key="2">
    <source>
        <dbReference type="WBParaSite" id="ACAC_0000361101-mRNA-1"/>
    </source>
</evidence>
<reference evidence="1" key="1">
    <citation type="submission" date="2012-09" db="EMBL/GenBank/DDBJ databases">
        <authorList>
            <person name="Martin A.A."/>
        </authorList>
    </citation>
    <scope>NUCLEOTIDE SEQUENCE</scope>
</reference>